<feature type="region of interest" description="Disordered" evidence="1">
    <location>
        <begin position="33"/>
        <end position="55"/>
    </location>
</feature>
<name>G7TIF5_XANOB</name>
<dbReference type="eggNOG" id="COG0793">
    <property type="taxonomic scope" value="Bacteria"/>
</dbReference>
<evidence type="ECO:0000313" key="3">
    <source>
        <dbReference type="Proteomes" id="UP000008851"/>
    </source>
</evidence>
<proteinExistence type="predicted"/>
<organism evidence="2 3">
    <name type="scientific">Xanthomonas oryzae pv. oryzicola (strain BLS256)</name>
    <dbReference type="NCBI Taxonomy" id="383407"/>
    <lineage>
        <taxon>Bacteria</taxon>
        <taxon>Pseudomonadati</taxon>
        <taxon>Pseudomonadota</taxon>
        <taxon>Gammaproteobacteria</taxon>
        <taxon>Lysobacterales</taxon>
        <taxon>Lysobacteraceae</taxon>
        <taxon>Xanthomonas</taxon>
    </lineage>
</organism>
<dbReference type="RefSeq" id="WP_014503640.1">
    <property type="nucleotide sequence ID" value="NC_017267.2"/>
</dbReference>
<gene>
    <name evidence="2" type="ORF">XOC_2758</name>
</gene>
<protein>
    <submittedName>
        <fullName evidence="2">Uncharacterized protein</fullName>
    </submittedName>
</protein>
<dbReference type="EMBL" id="CP003057">
    <property type="protein sequence ID" value="AEQ96866.1"/>
    <property type="molecule type" value="Genomic_DNA"/>
</dbReference>
<dbReference type="HOGENOM" id="CLU_3031398_0_0_6"/>
<dbReference type="Proteomes" id="UP000008851">
    <property type="component" value="Chromosome"/>
</dbReference>
<dbReference type="AlphaFoldDB" id="G7TIF5"/>
<evidence type="ECO:0000256" key="1">
    <source>
        <dbReference type="SAM" id="MobiDB-lite"/>
    </source>
</evidence>
<accession>G7TIF5</accession>
<sequence>MLEQSERQALPGAVADALDAQYIDPAMAQRMRKALPRHAARGDDGSGRIGAASDR</sequence>
<dbReference type="KEGG" id="xor:XOC_2758"/>
<evidence type="ECO:0000313" key="2">
    <source>
        <dbReference type="EMBL" id="AEQ96866.1"/>
    </source>
</evidence>
<reference evidence="2 3" key="1">
    <citation type="journal article" date="2011" name="J. Bacteriol.">
        <title>Two new complete genome sequences offer insight into host and tissue specificity of plant pathogenic Xanthomonas spp.</title>
        <authorList>
            <person name="Bogdanove A.J."/>
            <person name="Koebnik R."/>
            <person name="Lu H."/>
            <person name="Furutani A."/>
            <person name="Angiuoli S.V."/>
            <person name="Patil P.B."/>
            <person name="Van Sluys M.A."/>
            <person name="Ryan R.P."/>
            <person name="Meyer D.F."/>
            <person name="Han S.W."/>
            <person name="Aparna G."/>
            <person name="Rajaram M."/>
            <person name="Delcher A.L."/>
            <person name="Phillippy A.M."/>
            <person name="Puiu D."/>
            <person name="Schatz M.C."/>
            <person name="Shumway M."/>
            <person name="Sommer D.D."/>
            <person name="Trapnell C."/>
            <person name="Benahmed F."/>
            <person name="Dimitrov G."/>
            <person name="Madupu R."/>
            <person name="Radune D."/>
            <person name="Sullivan S."/>
            <person name="Jha G."/>
            <person name="Ishihara H."/>
            <person name="Lee S.W."/>
            <person name="Pandey A."/>
            <person name="Sharma V."/>
            <person name="Sriariyanun M."/>
            <person name="Szurek B."/>
            <person name="Vera-Cruz C.M."/>
            <person name="Dorman K.S."/>
            <person name="Ronald P.C."/>
            <person name="Verdier V."/>
            <person name="Dow J.M."/>
            <person name="Sonti R.V."/>
            <person name="Tsuge S."/>
            <person name="Brendel V.P."/>
            <person name="Rabinowicz P.D."/>
            <person name="Leach J.E."/>
            <person name="White F.F."/>
            <person name="Salzberg S.L."/>
        </authorList>
    </citation>
    <scope>NUCLEOTIDE SEQUENCE [LARGE SCALE GENOMIC DNA]</scope>
    <source>
        <strain evidence="2 3">BLS256</strain>
    </source>
</reference>